<feature type="transmembrane region" description="Helical" evidence="1">
    <location>
        <begin position="105"/>
        <end position="129"/>
    </location>
</feature>
<dbReference type="PANTHER" id="PTHR23021:SF11">
    <property type="entry name" value="SERPENTINE RECEPTOR, CLASS T"/>
    <property type="match status" value="1"/>
</dbReference>
<reference evidence="2 3" key="2">
    <citation type="journal article" date="2019" name="G3 (Bethesda)">
        <title>Hybrid Assembly of the Genome of the Entomopathogenic Nematode Steinernema carpocapsae Identifies the X-Chromosome.</title>
        <authorList>
            <person name="Serra L."/>
            <person name="Macchietto M."/>
            <person name="Macias-Munoz A."/>
            <person name="McGill C.J."/>
            <person name="Rodriguez I.M."/>
            <person name="Rodriguez B."/>
            <person name="Murad R."/>
            <person name="Mortazavi A."/>
        </authorList>
    </citation>
    <scope>NUCLEOTIDE SEQUENCE [LARGE SCALE GENOMIC DNA]</scope>
    <source>
        <strain evidence="2 3">ALL</strain>
    </source>
</reference>
<accession>A0A4U5MTY8</accession>
<keyword evidence="1" id="KW-1133">Transmembrane helix</keyword>
<feature type="transmembrane region" description="Helical" evidence="1">
    <location>
        <begin position="70"/>
        <end position="93"/>
    </location>
</feature>
<dbReference type="Gene3D" id="1.20.1070.10">
    <property type="entry name" value="Rhodopsin 7-helix transmembrane proteins"/>
    <property type="match status" value="1"/>
</dbReference>
<dbReference type="PANTHER" id="PTHR23021">
    <property type="entry name" value="SERPENTINE RECEPTOR, CLASS T"/>
    <property type="match status" value="1"/>
</dbReference>
<feature type="transmembrane region" description="Helical" evidence="1">
    <location>
        <begin position="249"/>
        <end position="269"/>
    </location>
</feature>
<evidence type="ECO:0008006" key="4">
    <source>
        <dbReference type="Google" id="ProtNLM"/>
    </source>
</evidence>
<feature type="transmembrane region" description="Helical" evidence="1">
    <location>
        <begin position="33"/>
        <end position="58"/>
    </location>
</feature>
<evidence type="ECO:0000313" key="2">
    <source>
        <dbReference type="EMBL" id="TKR73247.1"/>
    </source>
</evidence>
<evidence type="ECO:0000256" key="1">
    <source>
        <dbReference type="SAM" id="Phobius"/>
    </source>
</evidence>
<keyword evidence="3" id="KW-1185">Reference proteome</keyword>
<evidence type="ECO:0000313" key="3">
    <source>
        <dbReference type="Proteomes" id="UP000298663"/>
    </source>
</evidence>
<feature type="transmembrane region" description="Helical" evidence="1">
    <location>
        <begin position="209"/>
        <end position="228"/>
    </location>
</feature>
<dbReference type="Pfam" id="PF10321">
    <property type="entry name" value="7TM_GPCR_Srt"/>
    <property type="match status" value="1"/>
</dbReference>
<dbReference type="SUPFAM" id="SSF81321">
    <property type="entry name" value="Family A G protein-coupled receptor-like"/>
    <property type="match status" value="1"/>
</dbReference>
<dbReference type="AlphaFoldDB" id="A0A4U5MTY8"/>
<dbReference type="EMBL" id="AZBU02000006">
    <property type="protein sequence ID" value="TKR73247.1"/>
    <property type="molecule type" value="Genomic_DNA"/>
</dbReference>
<name>A0A4U5MTY8_STECR</name>
<dbReference type="Proteomes" id="UP000298663">
    <property type="component" value="Unassembled WGS sequence"/>
</dbReference>
<protein>
    <recommendedName>
        <fullName evidence="4">G-protein coupled receptors family 1 profile domain-containing protein</fullName>
    </recommendedName>
</protein>
<keyword evidence="1" id="KW-0812">Transmembrane</keyword>
<feature type="transmembrane region" description="Helical" evidence="1">
    <location>
        <begin position="150"/>
        <end position="173"/>
    </location>
</feature>
<organism evidence="2 3">
    <name type="scientific">Steinernema carpocapsae</name>
    <name type="common">Entomopathogenic nematode</name>
    <dbReference type="NCBI Taxonomy" id="34508"/>
    <lineage>
        <taxon>Eukaryota</taxon>
        <taxon>Metazoa</taxon>
        <taxon>Ecdysozoa</taxon>
        <taxon>Nematoda</taxon>
        <taxon>Chromadorea</taxon>
        <taxon>Rhabditida</taxon>
        <taxon>Tylenchina</taxon>
        <taxon>Panagrolaimomorpha</taxon>
        <taxon>Strongyloidoidea</taxon>
        <taxon>Steinernematidae</taxon>
        <taxon>Steinernema</taxon>
    </lineage>
</organism>
<reference evidence="2 3" key="1">
    <citation type="journal article" date="2015" name="Genome Biol.">
        <title>Comparative genomics of Steinernema reveals deeply conserved gene regulatory networks.</title>
        <authorList>
            <person name="Dillman A.R."/>
            <person name="Macchietto M."/>
            <person name="Porter C.F."/>
            <person name="Rogers A."/>
            <person name="Williams B."/>
            <person name="Antoshechkin I."/>
            <person name="Lee M.M."/>
            <person name="Goodwin Z."/>
            <person name="Lu X."/>
            <person name="Lewis E.E."/>
            <person name="Goodrich-Blair H."/>
            <person name="Stock S.P."/>
            <person name="Adams B.J."/>
            <person name="Sternberg P.W."/>
            <person name="Mortazavi A."/>
        </authorList>
    </citation>
    <scope>NUCLEOTIDE SEQUENCE [LARGE SCALE GENOMIC DNA]</scope>
    <source>
        <strain evidence="2 3">ALL</strain>
    </source>
</reference>
<comment type="caution">
    <text evidence="2">The sequence shown here is derived from an EMBL/GenBank/DDBJ whole genome shotgun (WGS) entry which is preliminary data.</text>
</comment>
<dbReference type="OrthoDB" id="5814636at2759"/>
<proteinExistence type="predicted"/>
<feature type="transmembrane region" description="Helical" evidence="1">
    <location>
        <begin position="275"/>
        <end position="297"/>
    </location>
</feature>
<sequence>MEMFIFRHEAYLVQYNCSIKTSEEWYKMHQPHITVGVLSIVMGLLYAGLYVFCIVVMAKPELRQNSCYKIMMYLGAIDLVALLFNCIFTGMMFIDGAVFCSYPTIIYITGCIANGLWANQSFTCVLLAINRVLDICDRHWVRCLFAGKRTYIWLVAAASYMVLFAFYTSPVLFSANSGTWMLHAFYKQGVNIDFEVDLRTKVIRLANNATMVVCLVVLYSILSVKLWRSKAKMGIQRRTDCHISRFQKQAVLICLINMITAFTEVVQFVDFPFTVTVIALMIWQASNGAVSLIYLALNRTIRRGVHQMVSNKPMVQEIFKKKMQASAKQHSTMTIMPETPFAL</sequence>
<gene>
    <name evidence="2" type="ORF">L596_020582</name>
</gene>
<dbReference type="InterPro" id="IPR019425">
    <property type="entry name" value="7TM_GPCR_serpentine_rcpt_Srt"/>
</dbReference>
<keyword evidence="1" id="KW-0472">Membrane</keyword>